<dbReference type="EMBL" id="CAJVQB010036704">
    <property type="protein sequence ID" value="CAG8824342.1"/>
    <property type="molecule type" value="Genomic_DNA"/>
</dbReference>
<organism evidence="2 3">
    <name type="scientific">Gigaspora margarita</name>
    <dbReference type="NCBI Taxonomy" id="4874"/>
    <lineage>
        <taxon>Eukaryota</taxon>
        <taxon>Fungi</taxon>
        <taxon>Fungi incertae sedis</taxon>
        <taxon>Mucoromycota</taxon>
        <taxon>Glomeromycotina</taxon>
        <taxon>Glomeromycetes</taxon>
        <taxon>Diversisporales</taxon>
        <taxon>Gigasporaceae</taxon>
        <taxon>Gigaspora</taxon>
    </lineage>
</organism>
<comment type="caution">
    <text evidence="2">The sequence shown here is derived from an EMBL/GenBank/DDBJ whole genome shotgun (WGS) entry which is preliminary data.</text>
</comment>
<reference evidence="2 3" key="1">
    <citation type="submission" date="2021-06" db="EMBL/GenBank/DDBJ databases">
        <authorList>
            <person name="Kallberg Y."/>
            <person name="Tangrot J."/>
            <person name="Rosling A."/>
        </authorList>
    </citation>
    <scope>NUCLEOTIDE SEQUENCE [LARGE SCALE GENOMIC DNA]</scope>
    <source>
        <strain evidence="2 3">120-4 pot B 10/14</strain>
    </source>
</reference>
<evidence type="ECO:0000313" key="3">
    <source>
        <dbReference type="Proteomes" id="UP000789901"/>
    </source>
</evidence>
<dbReference type="Proteomes" id="UP000789901">
    <property type="component" value="Unassembled WGS sequence"/>
</dbReference>
<keyword evidence="1" id="KW-0175">Coiled coil</keyword>
<sequence>KEKDELKKQIKQSKQASINYKKIEKEFEKVKNKNVKLKDENEKLKDENKNRKKEFQTKGDDIKKILKIILQLSKNKLNIINDKSSVKKLEQLVRDYS</sequence>
<gene>
    <name evidence="2" type="ORF">GMARGA_LOCUS28555</name>
</gene>
<protein>
    <submittedName>
        <fullName evidence="2">16600_t:CDS:1</fullName>
    </submittedName>
</protein>
<feature type="non-terminal residue" evidence="2">
    <location>
        <position position="1"/>
    </location>
</feature>
<evidence type="ECO:0000256" key="1">
    <source>
        <dbReference type="SAM" id="Coils"/>
    </source>
</evidence>
<proteinExistence type="predicted"/>
<evidence type="ECO:0000313" key="2">
    <source>
        <dbReference type="EMBL" id="CAG8824342.1"/>
    </source>
</evidence>
<accession>A0ABN7WAR9</accession>
<name>A0ABN7WAR9_GIGMA</name>
<keyword evidence="3" id="KW-1185">Reference proteome</keyword>
<feature type="coiled-coil region" evidence="1">
    <location>
        <begin position="6"/>
        <end position="54"/>
    </location>
</feature>